<name>A0A830GTI3_9CREN</name>
<gene>
    <name evidence="1" type="ORF">GCM10007981_00150</name>
</gene>
<reference evidence="1" key="2">
    <citation type="submission" date="2020-09" db="EMBL/GenBank/DDBJ databases">
        <authorList>
            <person name="Sun Q."/>
            <person name="Ohkuma M."/>
        </authorList>
    </citation>
    <scope>NUCLEOTIDE SEQUENCE</scope>
    <source>
        <strain evidence="1">JCM 10088</strain>
    </source>
</reference>
<accession>A0A830GTI3</accession>
<dbReference type="Gene3D" id="3.40.1260.10">
    <property type="entry name" value="DsrEFH-like"/>
    <property type="match status" value="1"/>
</dbReference>
<sequence>MPNCRENIKRQPPSELTMTKVLFLVVSGDEKMDLALTMAANAVTKKLYEDLKVIFFGPSEERLLKLEGPAKDNFEKLLSGGAIDSSCVNYANNKGIKDAIAKLNVKLMPAGDRLSYYLNNGYQVVTF</sequence>
<proteinExistence type="predicted"/>
<keyword evidence="2" id="KW-1185">Reference proteome</keyword>
<comment type="caution">
    <text evidence="1">The sequence shown here is derived from an EMBL/GenBank/DDBJ whole genome shotgun (WGS) entry which is preliminary data.</text>
</comment>
<evidence type="ECO:0000313" key="1">
    <source>
        <dbReference type="EMBL" id="GGP18850.1"/>
    </source>
</evidence>
<dbReference type="InterPro" id="IPR027396">
    <property type="entry name" value="DsrEFH-like"/>
</dbReference>
<organism evidence="1 2">
    <name type="scientific">Thermocladium modestius</name>
    <dbReference type="NCBI Taxonomy" id="62609"/>
    <lineage>
        <taxon>Archaea</taxon>
        <taxon>Thermoproteota</taxon>
        <taxon>Thermoprotei</taxon>
        <taxon>Thermoproteales</taxon>
        <taxon>Thermoproteaceae</taxon>
        <taxon>Thermocladium</taxon>
    </lineage>
</organism>
<dbReference type="EMBL" id="BMNL01000001">
    <property type="protein sequence ID" value="GGP18850.1"/>
    <property type="molecule type" value="Genomic_DNA"/>
</dbReference>
<dbReference type="AlphaFoldDB" id="A0A830GTI3"/>
<evidence type="ECO:0000313" key="2">
    <source>
        <dbReference type="Proteomes" id="UP000610960"/>
    </source>
</evidence>
<protein>
    <recommendedName>
        <fullName evidence="3">DsrE family protein</fullName>
    </recommendedName>
</protein>
<dbReference type="Proteomes" id="UP000610960">
    <property type="component" value="Unassembled WGS sequence"/>
</dbReference>
<reference evidence="1" key="1">
    <citation type="journal article" date="2014" name="Int. J. Syst. Evol. Microbiol.">
        <title>Complete genome sequence of Corynebacterium casei LMG S-19264T (=DSM 44701T), isolated from a smear-ripened cheese.</title>
        <authorList>
            <consortium name="US DOE Joint Genome Institute (JGI-PGF)"/>
            <person name="Walter F."/>
            <person name="Albersmeier A."/>
            <person name="Kalinowski J."/>
            <person name="Ruckert C."/>
        </authorList>
    </citation>
    <scope>NUCLEOTIDE SEQUENCE</scope>
    <source>
        <strain evidence="1">JCM 10088</strain>
    </source>
</reference>
<evidence type="ECO:0008006" key="3">
    <source>
        <dbReference type="Google" id="ProtNLM"/>
    </source>
</evidence>